<organism evidence="1 2">
    <name type="scientific">Phycomyces blakesleeanus (strain ATCC 8743b / DSM 1359 / FGSC 10004 / NBRC 33097 / NRRL 1555)</name>
    <dbReference type="NCBI Taxonomy" id="763407"/>
    <lineage>
        <taxon>Eukaryota</taxon>
        <taxon>Fungi</taxon>
        <taxon>Fungi incertae sedis</taxon>
        <taxon>Mucoromycota</taxon>
        <taxon>Mucoromycotina</taxon>
        <taxon>Mucoromycetes</taxon>
        <taxon>Mucorales</taxon>
        <taxon>Phycomycetaceae</taxon>
        <taxon>Phycomyces</taxon>
    </lineage>
</organism>
<dbReference type="InterPro" id="IPR009057">
    <property type="entry name" value="Homeodomain-like_sf"/>
</dbReference>
<dbReference type="InParanoid" id="A0A167MK83"/>
<keyword evidence="2" id="KW-1185">Reference proteome</keyword>
<dbReference type="Proteomes" id="UP000077315">
    <property type="component" value="Unassembled WGS sequence"/>
</dbReference>
<protein>
    <submittedName>
        <fullName evidence="1">Homeodomain-like DNA binding domain-containing transcription factor</fullName>
    </submittedName>
</protein>
<keyword evidence="1" id="KW-0238">DNA-binding</keyword>
<dbReference type="EMBL" id="KV440982">
    <property type="protein sequence ID" value="OAD73086.1"/>
    <property type="molecule type" value="Genomic_DNA"/>
</dbReference>
<dbReference type="RefSeq" id="XP_018291126.1">
    <property type="nucleotide sequence ID" value="XM_018442508.1"/>
</dbReference>
<name>A0A167MK83_PHYB8</name>
<dbReference type="VEuPathDB" id="FungiDB:PHYBLDRAFT_71582"/>
<evidence type="ECO:0000313" key="2">
    <source>
        <dbReference type="Proteomes" id="UP000077315"/>
    </source>
</evidence>
<dbReference type="GO" id="GO:0003677">
    <property type="term" value="F:DNA binding"/>
    <property type="evidence" value="ECO:0007669"/>
    <property type="project" value="UniProtKB-KW"/>
</dbReference>
<proteinExistence type="predicted"/>
<gene>
    <name evidence="1" type="ORF">PHYBLDRAFT_71582</name>
</gene>
<keyword evidence="1" id="KW-0371">Homeobox</keyword>
<accession>A0A167MK83</accession>
<evidence type="ECO:0000313" key="1">
    <source>
        <dbReference type="EMBL" id="OAD73086.1"/>
    </source>
</evidence>
<dbReference type="SUPFAM" id="SSF46689">
    <property type="entry name" value="Homeodomain-like"/>
    <property type="match status" value="1"/>
</dbReference>
<sequence length="224" mass="25005">MNNQTECTKKITKISINRYKNIYNTTHAIIVYKSVKNDTSQVDITKKVGISKDIVKCVLQSYKKTGSHMAVPRPGRSLKLNERDKREIMLQINHDPTQPMSTIARTLSTPVPVKTLRKFFHKAGIYSQKMILKPKILEINHKNVGVTIMTSTTTLSQYEYVLICDKSNTRVSGSPQNICTGKQQIGIPSSDLMSQRSSSTEVMGTGVFSGQMARALSPTSSHQL</sequence>
<dbReference type="AlphaFoldDB" id="A0A167MK83"/>
<dbReference type="GeneID" id="29003414"/>
<reference evidence="2" key="1">
    <citation type="submission" date="2015-06" db="EMBL/GenBank/DDBJ databases">
        <title>Expansion of signal transduction pathways in fungi by whole-genome duplication.</title>
        <authorList>
            <consortium name="DOE Joint Genome Institute"/>
            <person name="Corrochano L.M."/>
            <person name="Kuo A."/>
            <person name="Marcet-Houben M."/>
            <person name="Polaino S."/>
            <person name="Salamov A."/>
            <person name="Villalobos J.M."/>
            <person name="Alvarez M.I."/>
            <person name="Avalos J."/>
            <person name="Benito E.P."/>
            <person name="Benoit I."/>
            <person name="Burger G."/>
            <person name="Camino L.P."/>
            <person name="Canovas D."/>
            <person name="Cerda-Olmedo E."/>
            <person name="Cheng J.-F."/>
            <person name="Dominguez A."/>
            <person name="Elias M."/>
            <person name="Eslava A.P."/>
            <person name="Glaser F."/>
            <person name="Grimwood J."/>
            <person name="Gutierrez G."/>
            <person name="Heitman J."/>
            <person name="Henrissat B."/>
            <person name="Iturriaga E.A."/>
            <person name="Lang B.F."/>
            <person name="Lavin J.L."/>
            <person name="Lee S."/>
            <person name="Li W."/>
            <person name="Lindquist E."/>
            <person name="Lopez-Garcia S."/>
            <person name="Luque E.M."/>
            <person name="Marcos A.T."/>
            <person name="Martin J."/>
            <person name="McCluskey K."/>
            <person name="Medina H.R."/>
            <person name="Miralles-Duran A."/>
            <person name="Miyazaki A."/>
            <person name="Munoz-Torres E."/>
            <person name="Oguiza J.A."/>
            <person name="Ohm R."/>
            <person name="Olmedo M."/>
            <person name="Orejas M."/>
            <person name="Ortiz-Castellanos L."/>
            <person name="Pisabarro A.G."/>
            <person name="Rodriguez-Romero J."/>
            <person name="Ruiz-Herrera J."/>
            <person name="Ruiz-Vazquez R."/>
            <person name="Sanz C."/>
            <person name="Schackwitz W."/>
            <person name="Schmutz J."/>
            <person name="Shahriari M."/>
            <person name="Shelest E."/>
            <person name="Silva-Franco F."/>
            <person name="Soanes D."/>
            <person name="Syed K."/>
            <person name="Tagua V.G."/>
            <person name="Talbot N.J."/>
            <person name="Thon M."/>
            <person name="De vries R.P."/>
            <person name="Wiebenga A."/>
            <person name="Yadav J.S."/>
            <person name="Braun E.L."/>
            <person name="Baker S."/>
            <person name="Garre V."/>
            <person name="Horwitz B."/>
            <person name="Torres-Martinez S."/>
            <person name="Idnurm A."/>
            <person name="Herrera-Estrella A."/>
            <person name="Gabaldon T."/>
            <person name="Grigoriev I.V."/>
        </authorList>
    </citation>
    <scope>NUCLEOTIDE SEQUENCE [LARGE SCALE GENOMIC DNA]</scope>
    <source>
        <strain evidence="2">NRRL 1555(-)</strain>
    </source>
</reference>